<feature type="region of interest" description="Disordered" evidence="1">
    <location>
        <begin position="390"/>
        <end position="421"/>
    </location>
</feature>
<organism evidence="4 5">
    <name type="scientific">Cladophialophora psammophila CBS 110553</name>
    <dbReference type="NCBI Taxonomy" id="1182543"/>
    <lineage>
        <taxon>Eukaryota</taxon>
        <taxon>Fungi</taxon>
        <taxon>Dikarya</taxon>
        <taxon>Ascomycota</taxon>
        <taxon>Pezizomycotina</taxon>
        <taxon>Eurotiomycetes</taxon>
        <taxon>Chaetothyriomycetidae</taxon>
        <taxon>Chaetothyriales</taxon>
        <taxon>Herpotrichiellaceae</taxon>
        <taxon>Cladophialophora</taxon>
    </lineage>
</organism>
<keyword evidence="5" id="KW-1185">Reference proteome</keyword>
<evidence type="ECO:0000313" key="4">
    <source>
        <dbReference type="EMBL" id="EXJ72542.1"/>
    </source>
</evidence>
<dbReference type="PANTHER" id="PTHR43662">
    <property type="match status" value="1"/>
</dbReference>
<evidence type="ECO:0000313" key="5">
    <source>
        <dbReference type="Proteomes" id="UP000019471"/>
    </source>
</evidence>
<protein>
    <recommendedName>
        <fullName evidence="3">DUF1996 domain-containing protein</fullName>
    </recommendedName>
</protein>
<evidence type="ECO:0000259" key="3">
    <source>
        <dbReference type="Pfam" id="PF09362"/>
    </source>
</evidence>
<dbReference type="HOGENOM" id="CLU_014529_1_0_1"/>
<feature type="domain" description="DUF1996" evidence="3">
    <location>
        <begin position="37"/>
        <end position="266"/>
    </location>
</feature>
<dbReference type="AlphaFoldDB" id="W9WWF6"/>
<feature type="compositionally biased region" description="Low complexity" evidence="1">
    <location>
        <begin position="390"/>
        <end position="412"/>
    </location>
</feature>
<sequence>MKSLDLSPSLWALTLLPSLSHAYWRMACSVSQTARIDLILNPGAVSGHVHKFAGGSNVNQNSDFNSLQSSNCSSCEVQKDKSAYWTPQLYYAHANGSFEEVPNYGMTVYYVGRGGDPSNTVPFPPGFKMITGDSRLRSYDNTTLTYLNTRPVADRVSFHCIDEANDIPEQHYMFRTDCVNGMRAQVNFQSCWDGVNLYLDNSAHVDYLSGIDYGECPPSHPVPIPGLFFEVLYWTNSINQSAGGQFVFSNGDTTGYGFHGDFLNGWDMDVQTGAVQDCLYTDNGGVVSACSYLSPSDDINFPRDCLERPSVFDEPVHGMLDALPGCNPITSGPDMAPQVVCPLNSHTLNAAIQTSISSATSTQATPSSDIAAIITVTDSSLSATTDAFTTSSSATITSTTPSASSTATESSSFDPPLRPLTVTLSDELTPTIEPGSSTFSAPFSPENTFVFTDSSSVVQSTFSAGFFATQTDGGILVPISTSTSNSVSMASSDSISAGPSVTETPLLAILTPTVSVDAVPGSGLLTNTITGWITSILRGPIVLPASFVAIGTTPGATSAPAATASSTETTSASSENTSSSPETAVVTGTEPQFSPTTTFTTIATTAPTNISGSSSIIVSSTLDPSDAFLCSLYAAFTIEGCPPPATTSSTTISTPATTSAPATTPFRIRGREVFLTGR</sequence>
<dbReference type="EMBL" id="AMGX01000005">
    <property type="protein sequence ID" value="EXJ72542.1"/>
    <property type="molecule type" value="Genomic_DNA"/>
</dbReference>
<reference evidence="4 5" key="1">
    <citation type="submission" date="2013-03" db="EMBL/GenBank/DDBJ databases">
        <title>The Genome Sequence of Cladophialophora psammophila CBS 110553.</title>
        <authorList>
            <consortium name="The Broad Institute Genomics Platform"/>
            <person name="Cuomo C."/>
            <person name="de Hoog S."/>
            <person name="Gorbushina A."/>
            <person name="Walker B."/>
            <person name="Young S.K."/>
            <person name="Zeng Q."/>
            <person name="Gargeya S."/>
            <person name="Fitzgerald M."/>
            <person name="Haas B."/>
            <person name="Abouelleil A."/>
            <person name="Allen A.W."/>
            <person name="Alvarado L."/>
            <person name="Arachchi H.M."/>
            <person name="Berlin A.M."/>
            <person name="Chapman S.B."/>
            <person name="Gainer-Dewar J."/>
            <person name="Goldberg J."/>
            <person name="Griggs A."/>
            <person name="Gujja S."/>
            <person name="Hansen M."/>
            <person name="Howarth C."/>
            <person name="Imamovic A."/>
            <person name="Ireland A."/>
            <person name="Larimer J."/>
            <person name="McCowan C."/>
            <person name="Murphy C."/>
            <person name="Pearson M."/>
            <person name="Poon T.W."/>
            <person name="Priest M."/>
            <person name="Roberts A."/>
            <person name="Saif S."/>
            <person name="Shea T."/>
            <person name="Sisk P."/>
            <person name="Sykes S."/>
            <person name="Wortman J."/>
            <person name="Nusbaum C."/>
            <person name="Birren B."/>
        </authorList>
    </citation>
    <scope>NUCLEOTIDE SEQUENCE [LARGE SCALE GENOMIC DNA]</scope>
    <source>
        <strain evidence="4 5">CBS 110553</strain>
    </source>
</reference>
<dbReference type="RefSeq" id="XP_007742489.1">
    <property type="nucleotide sequence ID" value="XM_007744299.1"/>
</dbReference>
<dbReference type="eggNOG" id="KOG4157">
    <property type="taxonomic scope" value="Eukaryota"/>
</dbReference>
<feature type="compositionally biased region" description="Low complexity" evidence="1">
    <location>
        <begin position="557"/>
        <end position="584"/>
    </location>
</feature>
<accession>W9WWF6</accession>
<dbReference type="OrthoDB" id="74764at2759"/>
<dbReference type="Pfam" id="PF09362">
    <property type="entry name" value="DUF1996"/>
    <property type="match status" value="1"/>
</dbReference>
<feature type="chain" id="PRO_5004931525" description="DUF1996 domain-containing protein" evidence="2">
    <location>
        <begin position="23"/>
        <end position="678"/>
    </location>
</feature>
<evidence type="ECO:0000256" key="1">
    <source>
        <dbReference type="SAM" id="MobiDB-lite"/>
    </source>
</evidence>
<dbReference type="PANTHER" id="PTHR43662:SF3">
    <property type="entry name" value="DOMAIN PROTEIN, PUTATIVE (AFU_ORTHOLOGUE AFUA_6G11970)-RELATED"/>
    <property type="match status" value="1"/>
</dbReference>
<gene>
    <name evidence="4" type="ORF">A1O5_03688</name>
</gene>
<evidence type="ECO:0000256" key="2">
    <source>
        <dbReference type="SAM" id="SignalP"/>
    </source>
</evidence>
<feature type="signal peptide" evidence="2">
    <location>
        <begin position="1"/>
        <end position="22"/>
    </location>
</feature>
<name>W9WWF6_9EURO</name>
<dbReference type="Proteomes" id="UP000019471">
    <property type="component" value="Unassembled WGS sequence"/>
</dbReference>
<dbReference type="InterPro" id="IPR018535">
    <property type="entry name" value="DUF1996"/>
</dbReference>
<feature type="region of interest" description="Disordered" evidence="1">
    <location>
        <begin position="557"/>
        <end position="595"/>
    </location>
</feature>
<keyword evidence="2" id="KW-0732">Signal</keyword>
<proteinExistence type="predicted"/>
<comment type="caution">
    <text evidence="4">The sequence shown here is derived from an EMBL/GenBank/DDBJ whole genome shotgun (WGS) entry which is preliminary data.</text>
</comment>
<dbReference type="GeneID" id="19188416"/>